<dbReference type="PROSITE" id="PS50853">
    <property type="entry name" value="FN3"/>
    <property type="match status" value="1"/>
</dbReference>
<reference evidence="8" key="1">
    <citation type="submission" date="2021-05" db="EMBL/GenBank/DDBJ databases">
        <authorList>
            <person name="Tigano A."/>
        </authorList>
    </citation>
    <scope>NUCLEOTIDE SEQUENCE</scope>
</reference>
<evidence type="ECO:0000313" key="9">
    <source>
        <dbReference type="Proteomes" id="UP000677803"/>
    </source>
</evidence>
<dbReference type="InterPro" id="IPR036116">
    <property type="entry name" value="FN3_sf"/>
</dbReference>
<evidence type="ECO:0000256" key="2">
    <source>
        <dbReference type="ARBA" id="ARBA00023157"/>
    </source>
</evidence>
<dbReference type="Gene3D" id="2.60.40.10">
    <property type="entry name" value="Immunoglobulins"/>
    <property type="match status" value="2"/>
</dbReference>
<keyword evidence="1" id="KW-0732">Signal</keyword>
<keyword evidence="9" id="KW-1185">Reference proteome</keyword>
<proteinExistence type="predicted"/>
<sequence length="425" mass="47952">MTAGFSNHTASGSVASLRVSSSRISFKMPGLLSSPVFLTFICFFSWSLHPSGARTQPNEASDVKYEPLDSNVTLACGNSQIRLPVVWHLNNSSVLPWHKVTSDGRLVLLNVAQSAQGDYSCYDNSGLLLHSVRLRLGYPPGELKISCQVPNYTHVRCSWIESVKTFLPANYSAFIWGNVKNRLPCVVNVTSKHCDVNTETFWQTHHTLEVNETNALGSWTTYSRFRLHDLLKPNPPESLRAKAQEGFPKKLMVSWNYPSSWPNHSGFPLLFQMRYRPLGSEYWSEICSEDSEVEIFDALAGHAHQVMVRARDEVNSGSQWSEWTHIILVKPWEDPSIPGPEETVEFPDDLFTFSTKPETSTTKSHNPNPEDEGNLGLVILLVLFSVFILTTILSLVLVVWVRRRRKEPATKQELTSMVKMKSMPI</sequence>
<evidence type="ECO:0000259" key="7">
    <source>
        <dbReference type="PROSITE" id="PS50853"/>
    </source>
</evidence>
<dbReference type="InterPro" id="IPR050676">
    <property type="entry name" value="IL-12"/>
</dbReference>
<dbReference type="Proteomes" id="UP000677803">
    <property type="component" value="Unassembled WGS sequence"/>
</dbReference>
<accession>A0A8S4ALW8</accession>
<evidence type="ECO:0000313" key="8">
    <source>
        <dbReference type="EMBL" id="CAG5867262.1"/>
    </source>
</evidence>
<gene>
    <name evidence="8" type="ORF">MMEN_LOCUS4059</name>
</gene>
<dbReference type="AlphaFoldDB" id="A0A8S4ALW8"/>
<dbReference type="InterPro" id="IPR013783">
    <property type="entry name" value="Ig-like_fold"/>
</dbReference>
<dbReference type="PROSITE" id="PS50835">
    <property type="entry name" value="IG_LIKE"/>
    <property type="match status" value="1"/>
</dbReference>
<evidence type="ECO:0000256" key="1">
    <source>
        <dbReference type="ARBA" id="ARBA00022729"/>
    </source>
</evidence>
<keyword evidence="2" id="KW-1015">Disulfide bond</keyword>
<keyword evidence="5" id="KW-0812">Transmembrane</keyword>
<protein>
    <submittedName>
        <fullName evidence="8">(Atlantic silverside) hypothetical protein</fullName>
    </submittedName>
</protein>
<dbReference type="InterPro" id="IPR003961">
    <property type="entry name" value="FN3_dom"/>
</dbReference>
<dbReference type="SUPFAM" id="SSF49265">
    <property type="entry name" value="Fibronectin type III"/>
    <property type="match status" value="2"/>
</dbReference>
<evidence type="ECO:0000256" key="3">
    <source>
        <dbReference type="ARBA" id="ARBA00023180"/>
    </source>
</evidence>
<dbReference type="OrthoDB" id="418412at2759"/>
<keyword evidence="5" id="KW-0472">Membrane</keyword>
<dbReference type="EMBL" id="CAJRST010003335">
    <property type="protein sequence ID" value="CAG5867262.1"/>
    <property type="molecule type" value="Genomic_DNA"/>
</dbReference>
<evidence type="ECO:0000259" key="6">
    <source>
        <dbReference type="PROSITE" id="PS50835"/>
    </source>
</evidence>
<comment type="caution">
    <text evidence="8">The sequence shown here is derived from an EMBL/GenBank/DDBJ whole genome shotgun (WGS) entry which is preliminary data.</text>
</comment>
<keyword evidence="3" id="KW-0325">Glycoprotein</keyword>
<organism evidence="8 9">
    <name type="scientific">Menidia menidia</name>
    <name type="common">Atlantic silverside</name>
    <dbReference type="NCBI Taxonomy" id="238744"/>
    <lineage>
        <taxon>Eukaryota</taxon>
        <taxon>Metazoa</taxon>
        <taxon>Chordata</taxon>
        <taxon>Craniata</taxon>
        <taxon>Vertebrata</taxon>
        <taxon>Euteleostomi</taxon>
        <taxon>Actinopterygii</taxon>
        <taxon>Neopterygii</taxon>
        <taxon>Teleostei</taxon>
        <taxon>Neoteleostei</taxon>
        <taxon>Acanthomorphata</taxon>
        <taxon>Ovalentaria</taxon>
        <taxon>Atherinomorphae</taxon>
        <taxon>Atheriniformes</taxon>
        <taxon>Atherinopsidae</taxon>
        <taxon>Menidiinae</taxon>
        <taxon>Menidia</taxon>
    </lineage>
</organism>
<dbReference type="PANTHER" id="PTHR48485">
    <property type="entry name" value="INTERLEUKIN-12 SUBUNIT BETA-RELATED"/>
    <property type="match status" value="1"/>
</dbReference>
<evidence type="ECO:0000256" key="4">
    <source>
        <dbReference type="ARBA" id="ARBA00023319"/>
    </source>
</evidence>
<feature type="transmembrane region" description="Helical" evidence="5">
    <location>
        <begin position="375"/>
        <end position="401"/>
    </location>
</feature>
<evidence type="ECO:0000256" key="5">
    <source>
        <dbReference type="SAM" id="Phobius"/>
    </source>
</evidence>
<feature type="domain" description="Ig-like" evidence="6">
    <location>
        <begin position="50"/>
        <end position="121"/>
    </location>
</feature>
<dbReference type="InterPro" id="IPR036179">
    <property type="entry name" value="Ig-like_dom_sf"/>
</dbReference>
<name>A0A8S4ALW8_9TELE</name>
<keyword evidence="5" id="KW-1133">Transmembrane helix</keyword>
<dbReference type="InterPro" id="IPR007110">
    <property type="entry name" value="Ig-like_dom"/>
</dbReference>
<keyword evidence="4" id="KW-0393">Immunoglobulin domain</keyword>
<dbReference type="SUPFAM" id="SSF48726">
    <property type="entry name" value="Immunoglobulin"/>
    <property type="match status" value="1"/>
</dbReference>
<feature type="domain" description="Fibronectin type-III" evidence="7">
    <location>
        <begin position="235"/>
        <end position="332"/>
    </location>
</feature>